<reference evidence="4" key="1">
    <citation type="submission" date="2022-03" db="EMBL/GenBank/DDBJ databases">
        <authorList>
            <person name="Alioto T."/>
            <person name="Alioto T."/>
            <person name="Gomez Garrido J."/>
        </authorList>
    </citation>
    <scope>NUCLEOTIDE SEQUENCE</scope>
</reference>
<keyword evidence="3" id="KW-0732">Signal</keyword>
<feature type="compositionally biased region" description="Polar residues" evidence="1">
    <location>
        <begin position="241"/>
        <end position="261"/>
    </location>
</feature>
<gene>
    <name evidence="4" type="ORF">PECUL_23A057396</name>
</gene>
<evidence type="ECO:0000256" key="1">
    <source>
        <dbReference type="SAM" id="MobiDB-lite"/>
    </source>
</evidence>
<organism evidence="4 5">
    <name type="scientific">Pelobates cultripes</name>
    <name type="common">Western spadefoot toad</name>
    <dbReference type="NCBI Taxonomy" id="61616"/>
    <lineage>
        <taxon>Eukaryota</taxon>
        <taxon>Metazoa</taxon>
        <taxon>Chordata</taxon>
        <taxon>Craniata</taxon>
        <taxon>Vertebrata</taxon>
        <taxon>Euteleostomi</taxon>
        <taxon>Amphibia</taxon>
        <taxon>Batrachia</taxon>
        <taxon>Anura</taxon>
        <taxon>Pelobatoidea</taxon>
        <taxon>Pelobatidae</taxon>
        <taxon>Pelobates</taxon>
    </lineage>
</organism>
<accession>A0AAD1VWC7</accession>
<dbReference type="PROSITE" id="PS51257">
    <property type="entry name" value="PROKAR_LIPOPROTEIN"/>
    <property type="match status" value="1"/>
</dbReference>
<evidence type="ECO:0000313" key="5">
    <source>
        <dbReference type="Proteomes" id="UP001295444"/>
    </source>
</evidence>
<evidence type="ECO:0008006" key="6">
    <source>
        <dbReference type="Google" id="ProtNLM"/>
    </source>
</evidence>
<evidence type="ECO:0000313" key="4">
    <source>
        <dbReference type="EMBL" id="CAH2272733.1"/>
    </source>
</evidence>
<keyword evidence="5" id="KW-1185">Reference proteome</keyword>
<protein>
    <recommendedName>
        <fullName evidence="6">Ig-like domain-containing protein</fullName>
    </recommendedName>
</protein>
<keyword evidence="2" id="KW-0812">Transmembrane</keyword>
<dbReference type="EMBL" id="OW240914">
    <property type="protein sequence ID" value="CAH2272733.1"/>
    <property type="molecule type" value="Genomic_DNA"/>
</dbReference>
<feature type="signal peptide" evidence="3">
    <location>
        <begin position="1"/>
        <end position="17"/>
    </location>
</feature>
<feature type="chain" id="PRO_5042198334" description="Ig-like domain-containing protein" evidence="3">
    <location>
        <begin position="18"/>
        <end position="366"/>
    </location>
</feature>
<dbReference type="Proteomes" id="UP001295444">
    <property type="component" value="Chromosome 03"/>
</dbReference>
<keyword evidence="2" id="KW-0472">Membrane</keyword>
<keyword evidence="2" id="KW-1133">Transmembrane helix</keyword>
<sequence>MGRLIIILLLVFGGACPGHPPVHIPVLEMSIQPSGIYVLSCSPYSTKESIVQLHWKEKHANGSYSMIGAQSPLYGTHTMSPYKEVAKLSWKANTTYILEVKEDMEVCCEMVIYPYGRSPESCVTMKVDTETQHFKSELMVVFLVGGFFFLGSFVILCYICWTRNRGTHRLREDTQQNWKRRGMIYPYQNTVISRHLSFDPLSMENHTDRNALPQRNAHCHRPLPQRNQLPPPPPVPPPRNWQHQPTMLSKNQRPSEENSSPDLPYPTIPTHKNFWTHEIPKRSNDIYSNVLRKKPKMSQPSWCSRRNTPTFDIMVHSRPLWSTSSYCPEEVAPLQPTISSVDSPFSTINPMYHSGAQWVSRSEGNI</sequence>
<feature type="region of interest" description="Disordered" evidence="1">
    <location>
        <begin position="217"/>
        <end position="264"/>
    </location>
</feature>
<evidence type="ECO:0000256" key="3">
    <source>
        <dbReference type="SAM" id="SignalP"/>
    </source>
</evidence>
<feature type="transmembrane region" description="Helical" evidence="2">
    <location>
        <begin position="138"/>
        <end position="161"/>
    </location>
</feature>
<name>A0AAD1VWC7_PELCU</name>
<feature type="compositionally biased region" description="Pro residues" evidence="1">
    <location>
        <begin position="229"/>
        <end position="239"/>
    </location>
</feature>
<dbReference type="AlphaFoldDB" id="A0AAD1VWC7"/>
<evidence type="ECO:0000256" key="2">
    <source>
        <dbReference type="SAM" id="Phobius"/>
    </source>
</evidence>
<proteinExistence type="predicted"/>